<reference evidence="1" key="1">
    <citation type="submission" date="2019-04" db="EMBL/GenBank/DDBJ databases">
        <title>Microbes associate with the intestines of laboratory mice.</title>
        <authorList>
            <person name="Navarre W."/>
            <person name="Wong E."/>
            <person name="Huang K."/>
            <person name="Tropini C."/>
            <person name="Ng K."/>
            <person name="Yu B."/>
        </authorList>
    </citation>
    <scope>NUCLEOTIDE SEQUENCE</scope>
    <source>
        <strain evidence="1">NM01_1-7b</strain>
    </source>
</reference>
<gene>
    <name evidence="1" type="ORF">E5329_26735</name>
</gene>
<evidence type="ECO:0000313" key="1">
    <source>
        <dbReference type="EMBL" id="TGY87316.1"/>
    </source>
</evidence>
<comment type="caution">
    <text evidence="1">The sequence shown here is derived from an EMBL/GenBank/DDBJ whole genome shotgun (WGS) entry which is preliminary data.</text>
</comment>
<sequence>MMDYEIFKEVVKESFLSYMPKGYQDMEVRVTPVDKVNRKLDGISLLAQNENTMISPTLYINDMYEKYSKTGDLQATLQEAAEAMDAVFREATLPPLDISTAKDNIIFQLVNTMQNEDMLKNLPHRDFQDLSIIYRWVVGVEQQGLSSVVINNHVAESLGMGEEQLFKAAAENTRRILPPVVQSMNEVMRDMFVADGMPKELADLMIGEQEPEMTMWVISNERKIDGAASMLYEDKLHSLAERVGTDLYILPSSVHEVIAVSVEMGEPEELARMVSEVNMDQVDLSERLSNQVYHYDKDLRKITLATDTPNKRLDGKDTERGRTDGKKQSR</sequence>
<dbReference type="Proteomes" id="UP000304953">
    <property type="component" value="Unassembled WGS sequence"/>
</dbReference>
<name>A0AC61RMJ2_9FIRM</name>
<evidence type="ECO:0000313" key="2">
    <source>
        <dbReference type="Proteomes" id="UP000304953"/>
    </source>
</evidence>
<organism evidence="1 2">
    <name type="scientific">Petralouisia muris</name>
    <dbReference type="NCBI Taxonomy" id="3032872"/>
    <lineage>
        <taxon>Bacteria</taxon>
        <taxon>Bacillati</taxon>
        <taxon>Bacillota</taxon>
        <taxon>Clostridia</taxon>
        <taxon>Lachnospirales</taxon>
        <taxon>Lachnospiraceae</taxon>
        <taxon>Petralouisia</taxon>
    </lineage>
</organism>
<proteinExistence type="predicted"/>
<keyword evidence="2" id="KW-1185">Reference proteome</keyword>
<dbReference type="EMBL" id="SRYA01000115">
    <property type="protein sequence ID" value="TGY87316.1"/>
    <property type="molecule type" value="Genomic_DNA"/>
</dbReference>
<protein>
    <submittedName>
        <fullName evidence="1">Uncharacterized protein</fullName>
    </submittedName>
</protein>
<accession>A0AC61RMJ2</accession>